<dbReference type="GO" id="GO:0004869">
    <property type="term" value="F:cysteine-type endopeptidase inhibitor activity"/>
    <property type="evidence" value="ECO:0007669"/>
    <property type="project" value="TreeGrafter"/>
</dbReference>
<evidence type="ECO:0000256" key="4">
    <source>
        <dbReference type="ARBA" id="ARBA00022703"/>
    </source>
</evidence>
<dbReference type="PANTHER" id="PTHR46116:SF26">
    <property type="entry name" value="UBIQUITIN-CONJUGATING ENZYME E2 Z"/>
    <property type="match status" value="1"/>
</dbReference>
<keyword evidence="7" id="KW-0067">ATP-binding</keyword>
<comment type="subcellular location">
    <subcellularLocation>
        <location evidence="1">Cytoplasm</location>
    </subcellularLocation>
</comment>
<evidence type="ECO:0000256" key="8">
    <source>
        <dbReference type="ARBA" id="ARBA00039894"/>
    </source>
</evidence>
<dbReference type="PANTHER" id="PTHR46116">
    <property type="entry name" value="(E3-INDEPENDENT) E2 UBIQUITIN-CONJUGATING ENZYME"/>
    <property type="match status" value="1"/>
</dbReference>
<dbReference type="InterPro" id="IPR023313">
    <property type="entry name" value="UBQ-conjugating_AS"/>
</dbReference>
<dbReference type="Pfam" id="PF00179">
    <property type="entry name" value="UQ_con"/>
    <property type="match status" value="1"/>
</dbReference>
<evidence type="ECO:0000313" key="13">
    <source>
        <dbReference type="EMBL" id="QHU14954.1"/>
    </source>
</evidence>
<dbReference type="PROSITE" id="PS50127">
    <property type="entry name" value="UBC_2"/>
    <property type="match status" value="1"/>
</dbReference>
<dbReference type="InterPro" id="IPR016135">
    <property type="entry name" value="UBQ-conjugating_enzyme/RWD"/>
</dbReference>
<evidence type="ECO:0000256" key="3">
    <source>
        <dbReference type="ARBA" id="ARBA00022679"/>
    </source>
</evidence>
<dbReference type="SMART" id="SM00212">
    <property type="entry name" value="UBCc"/>
    <property type="match status" value="1"/>
</dbReference>
<evidence type="ECO:0000256" key="6">
    <source>
        <dbReference type="ARBA" id="ARBA00022786"/>
    </source>
</evidence>
<dbReference type="GO" id="GO:0006915">
    <property type="term" value="P:apoptotic process"/>
    <property type="evidence" value="ECO:0007669"/>
    <property type="project" value="UniProtKB-KW"/>
</dbReference>
<proteinExistence type="predicted"/>
<dbReference type="GO" id="GO:0005737">
    <property type="term" value="C:cytoplasm"/>
    <property type="evidence" value="ECO:0007669"/>
    <property type="project" value="UniProtKB-SubCell"/>
</dbReference>
<keyword evidence="3" id="KW-0808">Transferase</keyword>
<keyword evidence="6" id="KW-0833">Ubl conjugation pathway</keyword>
<dbReference type="AlphaFoldDB" id="A0A6C0KFD0"/>
<reference evidence="13" key="1">
    <citation type="journal article" date="2020" name="Nature">
        <title>Giant virus diversity and host interactions through global metagenomics.</title>
        <authorList>
            <person name="Schulz F."/>
            <person name="Roux S."/>
            <person name="Paez-Espino D."/>
            <person name="Jungbluth S."/>
            <person name="Walsh D.A."/>
            <person name="Denef V.J."/>
            <person name="McMahon K.D."/>
            <person name="Konstantinidis K.T."/>
            <person name="Eloe-Fadrosh E.A."/>
            <person name="Kyrpides N.C."/>
            <person name="Woyke T."/>
        </authorList>
    </citation>
    <scope>NUCLEOTIDE SEQUENCE</scope>
    <source>
        <strain evidence="13">GVMAG-S-1102244-55</strain>
    </source>
</reference>
<dbReference type="Gene3D" id="3.10.110.10">
    <property type="entry name" value="Ubiquitin Conjugating Enzyme"/>
    <property type="match status" value="1"/>
</dbReference>
<accession>A0A6C0KFD0</accession>
<dbReference type="GO" id="GO:0005634">
    <property type="term" value="C:nucleus"/>
    <property type="evidence" value="ECO:0007669"/>
    <property type="project" value="TreeGrafter"/>
</dbReference>
<evidence type="ECO:0000256" key="5">
    <source>
        <dbReference type="ARBA" id="ARBA00022741"/>
    </source>
</evidence>
<dbReference type="SUPFAM" id="SSF54495">
    <property type="entry name" value="UBC-like"/>
    <property type="match status" value="1"/>
</dbReference>
<protein>
    <recommendedName>
        <fullName evidence="8">Ubiquitin-conjugating enzyme E2 Z</fullName>
    </recommendedName>
    <alternativeName>
        <fullName evidence="9">E2 ubiquitin-conjugating enzyme Z</fullName>
    </alternativeName>
    <alternativeName>
        <fullName evidence="11">Ubiquitin carrier protein Z</fullName>
    </alternativeName>
    <alternativeName>
        <fullName evidence="10">Ubiquitin-protein ligase Z</fullName>
    </alternativeName>
</protein>
<keyword evidence="4" id="KW-0053">Apoptosis</keyword>
<name>A0A6C0KFD0_9ZZZZ</name>
<dbReference type="InterPro" id="IPR000608">
    <property type="entry name" value="UBC"/>
</dbReference>
<sequence>MSDSKKKIKVMSKDSRKRLQKDIIDIIKNPLTEHGIYYTHDDSNMLKGYAVIFGPTDTIYRYGAYMFEIKFPSNYPVSPPKLTYLTNDGSTRFHPNLYRNGKVCLSVLNTWRGEGWTSCQTIRSILLILVTLFHNKPLLNEPGIKETHHSFKPYNKIITYRNVEHSIIKTFWTGMMENGGPVHLSWFFPFYKKYINEHKDDIIKYIQELNEDKEKNGTFSTSIYGLNCKTQYDKLLTNFKTIVSKLN</sequence>
<dbReference type="GO" id="GO:0005524">
    <property type="term" value="F:ATP binding"/>
    <property type="evidence" value="ECO:0007669"/>
    <property type="project" value="UniProtKB-KW"/>
</dbReference>
<evidence type="ECO:0000256" key="10">
    <source>
        <dbReference type="ARBA" id="ARBA00042316"/>
    </source>
</evidence>
<evidence type="ECO:0000259" key="12">
    <source>
        <dbReference type="PROSITE" id="PS50127"/>
    </source>
</evidence>
<dbReference type="GO" id="GO:0043066">
    <property type="term" value="P:negative regulation of apoptotic process"/>
    <property type="evidence" value="ECO:0007669"/>
    <property type="project" value="TreeGrafter"/>
</dbReference>
<dbReference type="EMBL" id="MN740847">
    <property type="protein sequence ID" value="QHU14954.1"/>
    <property type="molecule type" value="Genomic_DNA"/>
</dbReference>
<organism evidence="13">
    <name type="scientific">viral metagenome</name>
    <dbReference type="NCBI Taxonomy" id="1070528"/>
    <lineage>
        <taxon>unclassified sequences</taxon>
        <taxon>metagenomes</taxon>
        <taxon>organismal metagenomes</taxon>
    </lineage>
</organism>
<evidence type="ECO:0000256" key="9">
    <source>
        <dbReference type="ARBA" id="ARBA00041798"/>
    </source>
</evidence>
<evidence type="ECO:0000256" key="1">
    <source>
        <dbReference type="ARBA" id="ARBA00004496"/>
    </source>
</evidence>
<dbReference type="PROSITE" id="PS00183">
    <property type="entry name" value="UBC_1"/>
    <property type="match status" value="1"/>
</dbReference>
<keyword evidence="5" id="KW-0547">Nucleotide-binding</keyword>
<evidence type="ECO:0000256" key="2">
    <source>
        <dbReference type="ARBA" id="ARBA00022490"/>
    </source>
</evidence>
<evidence type="ECO:0000256" key="7">
    <source>
        <dbReference type="ARBA" id="ARBA00022840"/>
    </source>
</evidence>
<feature type="domain" description="UBC core" evidence="12">
    <location>
        <begin position="14"/>
        <end position="173"/>
    </location>
</feature>
<dbReference type="GO" id="GO:0016740">
    <property type="term" value="F:transferase activity"/>
    <property type="evidence" value="ECO:0007669"/>
    <property type="project" value="UniProtKB-KW"/>
</dbReference>
<evidence type="ECO:0000256" key="11">
    <source>
        <dbReference type="ARBA" id="ARBA00042401"/>
    </source>
</evidence>
<keyword evidence="2" id="KW-0963">Cytoplasm</keyword>